<name>A0ABN7SQ05_OIKDI</name>
<evidence type="ECO:0000313" key="2">
    <source>
        <dbReference type="Proteomes" id="UP001158576"/>
    </source>
</evidence>
<protein>
    <submittedName>
        <fullName evidence="1">Oidioi.mRNA.OKI2018_I69.chr1.g477.t1.cds</fullName>
    </submittedName>
</protein>
<dbReference type="EMBL" id="OU015566">
    <property type="protein sequence ID" value="CAG5102809.1"/>
    <property type="molecule type" value="Genomic_DNA"/>
</dbReference>
<reference evidence="1 2" key="1">
    <citation type="submission" date="2021-04" db="EMBL/GenBank/DDBJ databases">
        <authorList>
            <person name="Bliznina A."/>
        </authorList>
    </citation>
    <scope>NUCLEOTIDE SEQUENCE [LARGE SCALE GENOMIC DNA]</scope>
</reference>
<dbReference type="SUPFAM" id="SSF48619">
    <property type="entry name" value="Phospholipase A2, PLA2"/>
    <property type="match status" value="1"/>
</dbReference>
<accession>A0ABN7SQ05</accession>
<dbReference type="InterPro" id="IPR036444">
    <property type="entry name" value="PLipase_A2_dom_sf"/>
</dbReference>
<evidence type="ECO:0000313" key="1">
    <source>
        <dbReference type="EMBL" id="CAG5102809.1"/>
    </source>
</evidence>
<organism evidence="1 2">
    <name type="scientific">Oikopleura dioica</name>
    <name type="common">Tunicate</name>
    <dbReference type="NCBI Taxonomy" id="34765"/>
    <lineage>
        <taxon>Eukaryota</taxon>
        <taxon>Metazoa</taxon>
        <taxon>Chordata</taxon>
        <taxon>Tunicata</taxon>
        <taxon>Appendicularia</taxon>
        <taxon>Copelata</taxon>
        <taxon>Oikopleuridae</taxon>
        <taxon>Oikopleura</taxon>
    </lineage>
</organism>
<dbReference type="Proteomes" id="UP001158576">
    <property type="component" value="Chromosome 1"/>
</dbReference>
<proteinExistence type="predicted"/>
<sequence length="293" mass="33287">MKLLNILLVGDAFARKTHHFIAEIQGLVPKFESYTGENEKIKDDIFKYKQEAGKAILHGELMTDGQLRAILSEGSTINQKILRELIEFRMEKKKGVDFRKPRQSASDGEDMLLNYGCFCLPSQMHSPDGNWLGKGSPVDEVDSLCHDIFRSYNCLKKDFPESKCDSTIPYNYKLDKRGVPFCTDPEDTCEGTVCRLEIEFMTQFVKVADKWSQANHISGGFDRQSQCLGNMSERQIEEAKSEGQSGRREKSKVFSETQCCGNGIKRHPYQIHKFECCPNGQTKLPGTCLPDKF</sequence>
<dbReference type="Gene3D" id="1.20.90.10">
    <property type="entry name" value="Phospholipase A2 domain"/>
    <property type="match status" value="1"/>
</dbReference>
<gene>
    <name evidence="1" type="ORF">OKIOD_LOCUS9242</name>
</gene>
<keyword evidence="2" id="KW-1185">Reference proteome</keyword>